<organism evidence="3">
    <name type="scientific">Ailuropoda melanoleuca</name>
    <name type="common">Giant panda</name>
    <dbReference type="NCBI Taxonomy" id="9646"/>
    <lineage>
        <taxon>Eukaryota</taxon>
        <taxon>Metazoa</taxon>
        <taxon>Chordata</taxon>
        <taxon>Craniata</taxon>
        <taxon>Vertebrata</taxon>
        <taxon>Euteleostomi</taxon>
        <taxon>Mammalia</taxon>
        <taxon>Eutheria</taxon>
        <taxon>Laurasiatheria</taxon>
        <taxon>Carnivora</taxon>
        <taxon>Caniformia</taxon>
        <taxon>Ursidae</taxon>
        <taxon>Ailuropoda</taxon>
    </lineage>
</organism>
<reference evidence="3" key="1">
    <citation type="journal article" date="2010" name="Nature">
        <title>The sequence and de novo assembly of the giant panda genome.</title>
        <authorList>
            <person name="Li R."/>
            <person name="Fan W."/>
            <person name="Tian G."/>
            <person name="Zhu H."/>
            <person name="He L."/>
            <person name="Cai J."/>
            <person name="Huang Q."/>
            <person name="Cai Q."/>
            <person name="Li B."/>
            <person name="Bai Y."/>
            <person name="Zhang Z."/>
            <person name="Zhang Y."/>
            <person name="Wang W."/>
            <person name="Li J."/>
            <person name="Wei F."/>
            <person name="Li H."/>
            <person name="Jian M."/>
            <person name="Li J."/>
            <person name="Zhang Z."/>
            <person name="Nielsen R."/>
            <person name="Li D."/>
            <person name="Gu W."/>
            <person name="Yang Z."/>
            <person name="Xuan Z."/>
            <person name="Ryder O.A."/>
            <person name="Leung F.C."/>
            <person name="Zhou Y."/>
            <person name="Cao J."/>
            <person name="Sun X."/>
            <person name="Fu Y."/>
            <person name="Fang X."/>
            <person name="Guo X."/>
            <person name="Wang B."/>
            <person name="Hou R."/>
            <person name="Shen F."/>
            <person name="Mu B."/>
            <person name="Ni P."/>
            <person name="Lin R."/>
            <person name="Qian W."/>
            <person name="Wang G."/>
            <person name="Yu C."/>
            <person name="Nie W."/>
            <person name="Wang J."/>
            <person name="Wu Z."/>
            <person name="Liang H."/>
            <person name="Min J."/>
            <person name="Wu Q."/>
            <person name="Cheng S."/>
            <person name="Ruan J."/>
            <person name="Wang M."/>
            <person name="Shi Z."/>
            <person name="Wen M."/>
            <person name="Liu B."/>
            <person name="Ren X."/>
            <person name="Zheng H."/>
            <person name="Dong D."/>
            <person name="Cook K."/>
            <person name="Shan G."/>
            <person name="Zhang H."/>
            <person name="Kosiol C."/>
            <person name="Xie X."/>
            <person name="Lu Z."/>
            <person name="Zheng H."/>
            <person name="Li Y."/>
            <person name="Steiner C.C."/>
            <person name="Lam T.T."/>
            <person name="Lin S."/>
            <person name="Zhang Q."/>
            <person name="Li G."/>
            <person name="Tian J."/>
            <person name="Gong T."/>
            <person name="Liu H."/>
            <person name="Zhang D."/>
            <person name="Fang L."/>
            <person name="Ye C."/>
            <person name="Zhang J."/>
            <person name="Hu W."/>
            <person name="Xu A."/>
            <person name="Ren Y."/>
            <person name="Zhang G."/>
            <person name="Bruford M.W."/>
            <person name="Li Q."/>
            <person name="Ma L."/>
            <person name="Guo Y."/>
            <person name="An N."/>
            <person name="Hu Y."/>
            <person name="Zheng Y."/>
            <person name="Shi Y."/>
            <person name="Li Z."/>
            <person name="Liu Q."/>
            <person name="Chen Y."/>
            <person name="Zhao J."/>
            <person name="Qu N."/>
            <person name="Zhao S."/>
            <person name="Tian F."/>
            <person name="Wang X."/>
            <person name="Wang H."/>
            <person name="Xu L."/>
            <person name="Liu X."/>
            <person name="Vinar T."/>
            <person name="Wang Y."/>
            <person name="Lam T.W."/>
            <person name="Yiu S.M."/>
            <person name="Liu S."/>
            <person name="Zhang H."/>
            <person name="Li D."/>
            <person name="Huang Y."/>
            <person name="Wang X."/>
            <person name="Yang G."/>
            <person name="Jiang Z."/>
            <person name="Wang J."/>
            <person name="Qin N."/>
            <person name="Li L."/>
            <person name="Li J."/>
            <person name="Bolund L."/>
            <person name="Kristiansen K."/>
            <person name="Wong G.K."/>
            <person name="Olson M."/>
            <person name="Zhang X."/>
            <person name="Li S."/>
            <person name="Yang H."/>
            <person name="Wang J."/>
            <person name="Wang J."/>
        </authorList>
    </citation>
    <scope>NUCLEOTIDE SEQUENCE [LARGE SCALE GENOMIC DNA]</scope>
</reference>
<keyword evidence="2" id="KW-0472">Membrane</keyword>
<comment type="subcellular location">
    <subcellularLocation>
        <location evidence="1">Membrane</location>
        <topology evidence="1">Multi-pass membrane protein</topology>
    </subcellularLocation>
</comment>
<dbReference type="GO" id="GO:0016020">
    <property type="term" value="C:membrane"/>
    <property type="evidence" value="ECO:0007669"/>
    <property type="project" value="UniProtKB-SubCell"/>
</dbReference>
<dbReference type="InterPro" id="IPR036259">
    <property type="entry name" value="MFS_trans_sf"/>
</dbReference>
<dbReference type="InParanoid" id="D2I8Q9"/>
<sequence length="93" mass="9656">TLRRGAGLGLVLGAGFLGQAAAPLAALQAQSGFFLQHVVFASFTILTLLCVLLLPESRGRGLPASLQDADRLCRFPLHGGRPGADHLPLLPSS</sequence>
<feature type="non-terminal residue" evidence="3">
    <location>
        <position position="1"/>
    </location>
</feature>
<gene>
    <name evidence="3" type="ORF">PANDA_022504</name>
</gene>
<feature type="non-terminal residue" evidence="3">
    <location>
        <position position="93"/>
    </location>
</feature>
<accession>D2I8Q9</accession>
<proteinExistence type="predicted"/>
<name>D2I8Q9_AILME</name>
<protein>
    <recommendedName>
        <fullName evidence="4">Major facilitator superfamily (MFS) profile domain-containing protein</fullName>
    </recommendedName>
</protein>
<evidence type="ECO:0008006" key="4">
    <source>
        <dbReference type="Google" id="ProtNLM"/>
    </source>
</evidence>
<keyword evidence="2" id="KW-0812">Transmembrane</keyword>
<dbReference type="EMBL" id="GL202051">
    <property type="protein sequence ID" value="EFB14224.1"/>
    <property type="molecule type" value="Genomic_DNA"/>
</dbReference>
<dbReference type="AlphaFoldDB" id="D2I8Q9"/>
<feature type="transmembrane region" description="Helical" evidence="2">
    <location>
        <begin position="35"/>
        <end position="54"/>
    </location>
</feature>
<evidence type="ECO:0000256" key="1">
    <source>
        <dbReference type="ARBA" id="ARBA00004141"/>
    </source>
</evidence>
<evidence type="ECO:0000313" key="3">
    <source>
        <dbReference type="EMBL" id="EFB14224.1"/>
    </source>
</evidence>
<evidence type="ECO:0000256" key="2">
    <source>
        <dbReference type="SAM" id="Phobius"/>
    </source>
</evidence>
<dbReference type="SUPFAM" id="SSF103473">
    <property type="entry name" value="MFS general substrate transporter"/>
    <property type="match status" value="1"/>
</dbReference>
<keyword evidence="2" id="KW-1133">Transmembrane helix</keyword>